<evidence type="ECO:0000313" key="2">
    <source>
        <dbReference type="EMBL" id="PSR52783.1"/>
    </source>
</evidence>
<evidence type="ECO:0000313" key="3">
    <source>
        <dbReference type="Proteomes" id="UP000240357"/>
    </source>
</evidence>
<keyword evidence="1" id="KW-0812">Transmembrane</keyword>
<organism evidence="2 3">
    <name type="scientific">Adhaeribacter arboris</name>
    <dbReference type="NCBI Taxonomy" id="2072846"/>
    <lineage>
        <taxon>Bacteria</taxon>
        <taxon>Pseudomonadati</taxon>
        <taxon>Bacteroidota</taxon>
        <taxon>Cytophagia</taxon>
        <taxon>Cytophagales</taxon>
        <taxon>Hymenobacteraceae</taxon>
        <taxon>Adhaeribacter</taxon>
    </lineage>
</organism>
<proteinExistence type="predicted"/>
<accession>A0A2T2YBA8</accession>
<dbReference type="EMBL" id="PYFT01000001">
    <property type="protein sequence ID" value="PSR52783.1"/>
    <property type="molecule type" value="Genomic_DNA"/>
</dbReference>
<reference evidence="2 3" key="1">
    <citation type="submission" date="2018-03" db="EMBL/GenBank/DDBJ databases">
        <title>Adhaeribacter sp. HMF7605 Genome sequencing and assembly.</title>
        <authorList>
            <person name="Kang H."/>
            <person name="Kang J."/>
            <person name="Cha I."/>
            <person name="Kim H."/>
            <person name="Joh K."/>
        </authorList>
    </citation>
    <scope>NUCLEOTIDE SEQUENCE [LARGE SCALE GENOMIC DNA]</scope>
    <source>
        <strain evidence="2 3">HMF7605</strain>
    </source>
</reference>
<gene>
    <name evidence="2" type="ORF">AHMF7605_04215</name>
</gene>
<keyword evidence="1" id="KW-1133">Transmembrane helix</keyword>
<sequence length="196" mass="22236">MRLPNPALEVNWLINSLSFIKKHFVIIIALGLIAAFGRVIQLGGFGKIPTWLHLVLEVIIEGTRLLLFVYVLGLANLKAGLLKIKQVLTQKNNRHQLLNAAWRKAKKQWLAIWLNFICFLLIAACINYLIELLAYETCLLLSLKQGGILTNTSSEWTIMLFFKNLSVIPFTLVFEAIFLLWLTDKLQNSHPGKVIG</sequence>
<dbReference type="AlphaFoldDB" id="A0A2T2YBA8"/>
<feature type="transmembrane region" description="Helical" evidence="1">
    <location>
        <begin position="161"/>
        <end position="183"/>
    </location>
</feature>
<dbReference type="OrthoDB" id="953809at2"/>
<protein>
    <submittedName>
        <fullName evidence="2">Uncharacterized protein</fullName>
    </submittedName>
</protein>
<keyword evidence="3" id="KW-1185">Reference proteome</keyword>
<keyword evidence="1" id="KW-0472">Membrane</keyword>
<feature type="transmembrane region" description="Helical" evidence="1">
    <location>
        <begin position="51"/>
        <end position="75"/>
    </location>
</feature>
<feature type="transmembrane region" description="Helical" evidence="1">
    <location>
        <begin position="24"/>
        <end position="45"/>
    </location>
</feature>
<dbReference type="RefSeq" id="WP_106926751.1">
    <property type="nucleotide sequence ID" value="NZ_PYFT01000001.1"/>
</dbReference>
<comment type="caution">
    <text evidence="2">The sequence shown here is derived from an EMBL/GenBank/DDBJ whole genome shotgun (WGS) entry which is preliminary data.</text>
</comment>
<dbReference type="Proteomes" id="UP000240357">
    <property type="component" value="Unassembled WGS sequence"/>
</dbReference>
<evidence type="ECO:0000256" key="1">
    <source>
        <dbReference type="SAM" id="Phobius"/>
    </source>
</evidence>
<feature type="transmembrane region" description="Helical" evidence="1">
    <location>
        <begin position="109"/>
        <end position="130"/>
    </location>
</feature>
<name>A0A2T2YBA8_9BACT</name>